<dbReference type="EMBL" id="LNYS01000022">
    <property type="protein sequence ID" value="KTD46538.1"/>
    <property type="molecule type" value="Genomic_DNA"/>
</dbReference>
<reference evidence="1 2" key="1">
    <citation type="submission" date="2015-11" db="EMBL/GenBank/DDBJ databases">
        <title>Genomic analysis of 38 Legionella species identifies large and diverse effector repertoires.</title>
        <authorList>
            <person name="Burstein D."/>
            <person name="Amaro F."/>
            <person name="Zusman T."/>
            <person name="Lifshitz Z."/>
            <person name="Cohen O."/>
            <person name="Gilbert J.A."/>
            <person name="Pupko T."/>
            <person name="Shuman H.A."/>
            <person name="Segal G."/>
        </authorList>
    </citation>
    <scope>NUCLEOTIDE SEQUENCE [LARGE SCALE GENOMIC DNA]</scope>
    <source>
        <strain evidence="1 2">CDC#1442-AUS-E</strain>
    </source>
</reference>
<dbReference type="Proteomes" id="UP000054618">
    <property type="component" value="Unassembled WGS sequence"/>
</dbReference>
<evidence type="ECO:0000313" key="1">
    <source>
        <dbReference type="EMBL" id="KTD46538.1"/>
    </source>
</evidence>
<protein>
    <recommendedName>
        <fullName evidence="3">SidC N-terminal domain-containing protein</fullName>
    </recommendedName>
</protein>
<dbReference type="STRING" id="45073.Lqui_2463"/>
<name>A0A0W0XPI4_9GAMM</name>
<evidence type="ECO:0000313" key="2">
    <source>
        <dbReference type="Proteomes" id="UP000054618"/>
    </source>
</evidence>
<evidence type="ECO:0008006" key="3">
    <source>
        <dbReference type="Google" id="ProtNLM"/>
    </source>
</evidence>
<keyword evidence="2" id="KW-1185">Reference proteome</keyword>
<gene>
    <name evidence="1" type="ORF">Lqui_2463</name>
</gene>
<proteinExistence type="predicted"/>
<dbReference type="AlphaFoldDB" id="A0A0W0XPI4"/>
<sequence>MNSASYSALNYMNDRIEKPTEVVGEIISPLLQLPAESFLINMPLNWNTAHSLSRTSQWFGFFRANSQVKNSVGHVYELLHCFELGDYVRANKIAHAYPSAIFRSVNYRFTLSQKEHCVLYTSPLRYALETNNQRMLALFKQVVEPDLTEHFKCFEKQYSVRDSYRLIERVAESDYDGVEELIKVNPDLMFKHVIYDPESQLIRPVTGEKYKAIYQGVRPEYISPLKLAFKNYDSYMWSMFFELIKEDAKHQEFFMRQKEEQKECYDIEPLLNAYDQYLHIHEEINKNHAEMAQIQEDVLTQSFNKVGLLQRNAPRHLLLEIFRQDPLWGQVPDSGIKTSTRPPLQYLSYFEEEGEINISRLFAFLGQDLTIVRGESAVGALFMPWTQACNAKKDRDTLENLFRLRQQELAELLTLPEQESNAFNP</sequence>
<comment type="caution">
    <text evidence="1">The sequence shown here is derived from an EMBL/GenBank/DDBJ whole genome shotgun (WGS) entry which is preliminary data.</text>
</comment>
<dbReference type="PATRIC" id="fig|45073.5.peg.2605"/>
<accession>A0A0W0XPI4</accession>
<organism evidence="1 2">
    <name type="scientific">Legionella quinlivanii</name>
    <dbReference type="NCBI Taxonomy" id="45073"/>
    <lineage>
        <taxon>Bacteria</taxon>
        <taxon>Pseudomonadati</taxon>
        <taxon>Pseudomonadota</taxon>
        <taxon>Gammaproteobacteria</taxon>
        <taxon>Legionellales</taxon>
        <taxon>Legionellaceae</taxon>
        <taxon>Legionella</taxon>
    </lineage>
</organism>